<evidence type="ECO:0000256" key="12">
    <source>
        <dbReference type="ARBA" id="ARBA00048987"/>
    </source>
</evidence>
<keyword evidence="5" id="KW-0235">DNA replication</keyword>
<dbReference type="EMBL" id="PCYJ01000003">
    <property type="protein sequence ID" value="PIR45679.1"/>
    <property type="molecule type" value="Genomic_DNA"/>
</dbReference>
<accession>A0A2H0RGK8</accession>
<comment type="cofactor">
    <cofactor evidence="1">
        <name>adenosylcob(III)alamin</name>
        <dbReference type="ChEBI" id="CHEBI:18408"/>
    </cofactor>
</comment>
<dbReference type="InterPro" id="IPR050862">
    <property type="entry name" value="RdRp_reductase_class-2"/>
</dbReference>
<dbReference type="Pfam" id="PF03477">
    <property type="entry name" value="ATP-cone"/>
    <property type="match status" value="1"/>
</dbReference>
<dbReference type="GO" id="GO:0031419">
    <property type="term" value="F:cobalamin binding"/>
    <property type="evidence" value="ECO:0007669"/>
    <property type="project" value="UniProtKB-KW"/>
</dbReference>
<keyword evidence="7 13" id="KW-0067">ATP-binding</keyword>
<evidence type="ECO:0000256" key="3">
    <source>
        <dbReference type="ARBA" id="ARBA00012275"/>
    </source>
</evidence>
<dbReference type="InterPro" id="IPR054158">
    <property type="entry name" value="RNR-II_ins_dom"/>
</dbReference>
<evidence type="ECO:0000256" key="7">
    <source>
        <dbReference type="ARBA" id="ARBA00022840"/>
    </source>
</evidence>
<gene>
    <name evidence="15" type="ORF">COV09_00135</name>
</gene>
<evidence type="ECO:0000256" key="4">
    <source>
        <dbReference type="ARBA" id="ARBA00022628"/>
    </source>
</evidence>
<evidence type="ECO:0000256" key="6">
    <source>
        <dbReference type="ARBA" id="ARBA00022741"/>
    </source>
</evidence>
<reference evidence="15 16" key="1">
    <citation type="submission" date="2017-09" db="EMBL/GenBank/DDBJ databases">
        <title>Depth-based differentiation of microbial function through sediment-hosted aquifers and enrichment of novel symbionts in the deep terrestrial subsurface.</title>
        <authorList>
            <person name="Probst A.J."/>
            <person name="Ladd B."/>
            <person name="Jarett J.K."/>
            <person name="Geller-Mcgrath D.E."/>
            <person name="Sieber C.M."/>
            <person name="Emerson J.B."/>
            <person name="Anantharaman K."/>
            <person name="Thomas B.C."/>
            <person name="Malmstrom R."/>
            <person name="Stieglmeier M."/>
            <person name="Klingl A."/>
            <person name="Woyke T."/>
            <person name="Ryan C.M."/>
            <person name="Banfield J.F."/>
        </authorList>
    </citation>
    <scope>NUCLEOTIDE SEQUENCE [LARGE SCALE GENOMIC DNA]</scope>
    <source>
        <strain evidence="15">CG10_big_fil_rev_8_21_14_0_10_50_13</strain>
    </source>
</reference>
<keyword evidence="6 13" id="KW-0547">Nucleotide-binding</keyword>
<evidence type="ECO:0000259" key="14">
    <source>
        <dbReference type="PROSITE" id="PS51161"/>
    </source>
</evidence>
<dbReference type="AlphaFoldDB" id="A0A2H0RGK8"/>
<dbReference type="GO" id="GO:0004748">
    <property type="term" value="F:ribonucleoside-diphosphate reductase activity, thioredoxin disulfide as acceptor"/>
    <property type="evidence" value="ECO:0007669"/>
    <property type="project" value="TreeGrafter"/>
</dbReference>
<dbReference type="GO" id="GO:0006260">
    <property type="term" value="P:DNA replication"/>
    <property type="evidence" value="ECO:0007669"/>
    <property type="project" value="UniProtKB-KW"/>
</dbReference>
<keyword evidence="9" id="KW-1015">Disulfide bond</keyword>
<evidence type="ECO:0000256" key="9">
    <source>
        <dbReference type="ARBA" id="ARBA00023157"/>
    </source>
</evidence>
<keyword evidence="8" id="KW-0560">Oxidoreductase</keyword>
<keyword evidence="11" id="KW-0170">Cobalt</keyword>
<dbReference type="GO" id="GO:0008998">
    <property type="term" value="F:ribonucleoside-triphosphate reductase (thioredoxin) activity"/>
    <property type="evidence" value="ECO:0007669"/>
    <property type="project" value="UniProtKB-EC"/>
</dbReference>
<evidence type="ECO:0000256" key="8">
    <source>
        <dbReference type="ARBA" id="ARBA00023002"/>
    </source>
</evidence>
<protein>
    <recommendedName>
        <fullName evidence="3">ribonucleoside-triphosphate reductase (thioredoxin)</fullName>
        <ecNumber evidence="3">1.17.4.2</ecNumber>
    </recommendedName>
</protein>
<proteinExistence type="inferred from homology"/>
<dbReference type="PANTHER" id="PTHR43371:SF1">
    <property type="entry name" value="RIBONUCLEOSIDE-DIPHOSPHATE REDUCTASE"/>
    <property type="match status" value="1"/>
</dbReference>
<dbReference type="Pfam" id="PF21995">
    <property type="entry name" value="RNR-II_ins_dom"/>
    <property type="match status" value="1"/>
</dbReference>
<evidence type="ECO:0000256" key="11">
    <source>
        <dbReference type="ARBA" id="ARBA00023285"/>
    </source>
</evidence>
<evidence type="ECO:0000313" key="15">
    <source>
        <dbReference type="EMBL" id="PIR45679.1"/>
    </source>
</evidence>
<evidence type="ECO:0000313" key="16">
    <source>
        <dbReference type="Proteomes" id="UP000230906"/>
    </source>
</evidence>
<dbReference type="Gene3D" id="3.20.70.20">
    <property type="match status" value="2"/>
</dbReference>
<evidence type="ECO:0000256" key="5">
    <source>
        <dbReference type="ARBA" id="ARBA00022705"/>
    </source>
</evidence>
<sequence>MSKLIAPKNVRKRDGTILPFNLEKITIAILKAMKASNEGGEAEALKVAKAITHDLVKIAKKEGDNYVSGVEEIQDMVEKELILQQFPATAKNYILYRQRRLEARQARGTVPEKVKRLTAESRQYFRNSLAEFVYFRSYSRWIPEENRRETWVETVDRYFAFMKENLGDKLKAEEYAELREAVLKQEIMPSMRLMWGAGKAARASQVVAYNCSYIAPAKTRDLAEIMYLSMNGCGVGYSVETVTAQEFPIIKRQTGKHLGTHVVGDSKVGWCEAFTAGLDAWFEGSDIDFDYSQVRPLGARLKTMGGRASGPGPLRELMSFAKAKILGRQSRRLTNLDLHDIICKVGEVVVAGGVRRTALISLSDLDDTEMRHAKDGQFYLREPQRAMANNSAVYMEKPNAVDFLEEWLTLAKSGSGERGIFNRGSLLSQLPARRIKQWEKSGYIINGQPLGPSGTNPCGEIVLKSKQFCNLTEVVARAGDSEADLLRKARLASILGTYQSTLTDFRFLSKEWKKNCEDERLLGVSITGQWDSATVREAKVLKKMKDESIKANIEYAKRFGINVSTSVTCVKPSGTVSQTVDTSSGMHPRHAKYYIRRVRISSTDSLFKLMKDQGVPYHPEVGQTPEEAHTFVLEFPVKAPAGSIFKNDLTAVEQLEYWQKVKENFTEHNPSVTISVGEEEWLAAGNWVYQHWDAVGGLSFLPREKHVYKLAPYEEIDEKTYTELVKVMKDIDFSKIVTYELEDETAGAKEYACVGGVCEIDVSLDSLQLAESEPAKRGKSKKK</sequence>
<dbReference type="Proteomes" id="UP000230906">
    <property type="component" value="Unassembled WGS sequence"/>
</dbReference>
<evidence type="ECO:0000256" key="2">
    <source>
        <dbReference type="ARBA" id="ARBA00005654"/>
    </source>
</evidence>
<organism evidence="15 16">
    <name type="scientific">Candidatus Vogelbacteria bacterium CG10_big_fil_rev_8_21_14_0_10_50_13</name>
    <dbReference type="NCBI Taxonomy" id="1975044"/>
    <lineage>
        <taxon>Bacteria</taxon>
        <taxon>Candidatus Vogeliibacteriota</taxon>
    </lineage>
</organism>
<dbReference type="InterPro" id="IPR040763">
    <property type="entry name" value="RNR_alpha_hel"/>
</dbReference>
<dbReference type="PANTHER" id="PTHR43371">
    <property type="entry name" value="VITAMIN B12-DEPENDENT RIBONUCLEOTIDE REDUCTASE"/>
    <property type="match status" value="1"/>
</dbReference>
<comment type="similarity">
    <text evidence="2">Belongs to the class II ribonucleoside-triphosphate reductase family.</text>
</comment>
<dbReference type="GO" id="GO:0005524">
    <property type="term" value="F:ATP binding"/>
    <property type="evidence" value="ECO:0007669"/>
    <property type="project" value="UniProtKB-UniRule"/>
</dbReference>
<dbReference type="PROSITE" id="PS51161">
    <property type="entry name" value="ATP_CONE"/>
    <property type="match status" value="1"/>
</dbReference>
<dbReference type="InterPro" id="IPR005144">
    <property type="entry name" value="ATP-cone_dom"/>
</dbReference>
<dbReference type="Pfam" id="PF17975">
    <property type="entry name" value="RNR_Alpha"/>
    <property type="match status" value="1"/>
</dbReference>
<dbReference type="EC" id="1.17.4.2" evidence="3"/>
<dbReference type="SUPFAM" id="SSF51998">
    <property type="entry name" value="PFL-like glycyl radical enzymes"/>
    <property type="match status" value="1"/>
</dbReference>
<keyword evidence="4" id="KW-0846">Cobalamin</keyword>
<feature type="domain" description="ATP-cone" evidence="14">
    <location>
        <begin position="8"/>
        <end position="104"/>
    </location>
</feature>
<name>A0A2H0RGK8_9BACT</name>
<evidence type="ECO:0000256" key="10">
    <source>
        <dbReference type="ARBA" id="ARBA00023284"/>
    </source>
</evidence>
<comment type="catalytic activity">
    <reaction evidence="12">
        <text>a 2'-deoxyribonucleoside 5'-triphosphate + [thioredoxin]-disulfide + H2O = a ribonucleoside 5'-triphosphate + [thioredoxin]-dithiol</text>
        <dbReference type="Rhea" id="RHEA:12701"/>
        <dbReference type="Rhea" id="RHEA-COMP:10698"/>
        <dbReference type="Rhea" id="RHEA-COMP:10700"/>
        <dbReference type="ChEBI" id="CHEBI:15377"/>
        <dbReference type="ChEBI" id="CHEBI:29950"/>
        <dbReference type="ChEBI" id="CHEBI:50058"/>
        <dbReference type="ChEBI" id="CHEBI:61557"/>
        <dbReference type="ChEBI" id="CHEBI:61560"/>
        <dbReference type="EC" id="1.17.4.2"/>
    </reaction>
</comment>
<evidence type="ECO:0000256" key="1">
    <source>
        <dbReference type="ARBA" id="ARBA00001922"/>
    </source>
</evidence>
<evidence type="ECO:0000256" key="13">
    <source>
        <dbReference type="PROSITE-ProRule" id="PRU00492"/>
    </source>
</evidence>
<comment type="caution">
    <text evidence="15">The sequence shown here is derived from an EMBL/GenBank/DDBJ whole genome shotgun (WGS) entry which is preliminary data.</text>
</comment>
<keyword evidence="10" id="KW-0676">Redox-active center</keyword>